<feature type="region of interest" description="Disordered" evidence="1">
    <location>
        <begin position="132"/>
        <end position="185"/>
    </location>
</feature>
<protein>
    <submittedName>
        <fullName evidence="2">Uncharacterized protein</fullName>
    </submittedName>
</protein>
<feature type="compositionally biased region" description="Basic residues" evidence="1">
    <location>
        <begin position="132"/>
        <end position="144"/>
    </location>
</feature>
<dbReference type="EMBL" id="OZ034821">
    <property type="protein sequence ID" value="CAL1407257.1"/>
    <property type="molecule type" value="Genomic_DNA"/>
</dbReference>
<evidence type="ECO:0000256" key="1">
    <source>
        <dbReference type="SAM" id="MobiDB-lite"/>
    </source>
</evidence>
<dbReference type="AlphaFoldDB" id="A0AAV2GAQ8"/>
<organism evidence="2 3">
    <name type="scientific">Linum trigynum</name>
    <dbReference type="NCBI Taxonomy" id="586398"/>
    <lineage>
        <taxon>Eukaryota</taxon>
        <taxon>Viridiplantae</taxon>
        <taxon>Streptophyta</taxon>
        <taxon>Embryophyta</taxon>
        <taxon>Tracheophyta</taxon>
        <taxon>Spermatophyta</taxon>
        <taxon>Magnoliopsida</taxon>
        <taxon>eudicotyledons</taxon>
        <taxon>Gunneridae</taxon>
        <taxon>Pentapetalae</taxon>
        <taxon>rosids</taxon>
        <taxon>fabids</taxon>
        <taxon>Malpighiales</taxon>
        <taxon>Linaceae</taxon>
        <taxon>Linum</taxon>
    </lineage>
</organism>
<feature type="region of interest" description="Disordered" evidence="1">
    <location>
        <begin position="1"/>
        <end position="22"/>
    </location>
</feature>
<feature type="compositionally biased region" description="Pro residues" evidence="1">
    <location>
        <begin position="12"/>
        <end position="22"/>
    </location>
</feature>
<name>A0AAV2GAQ8_9ROSI</name>
<sequence length="211" mass="22977">MKNPYKKGKIHPSPPPTTQPPPTTATFLSLLPAAVLALTAALSPQDKEVLAYLISCCSDAAGHRNKRKTTTACGDGKKGTAADVENHGPTFECSCFRCYMTFWARWDASSNRHLIHEIIEAYEAAALTCHQKRKTRKGDRRRRGKDGELNNMGPGGRKAESADQVASPDASYDEEEDGRTAGRDEVDLEKSAVRKIVSFVGDRIIGIFGGV</sequence>
<proteinExistence type="predicted"/>
<keyword evidence="3" id="KW-1185">Reference proteome</keyword>
<reference evidence="2 3" key="1">
    <citation type="submission" date="2024-04" db="EMBL/GenBank/DDBJ databases">
        <authorList>
            <person name="Fracassetti M."/>
        </authorList>
    </citation>
    <scope>NUCLEOTIDE SEQUENCE [LARGE SCALE GENOMIC DNA]</scope>
</reference>
<feature type="compositionally biased region" description="Basic residues" evidence="1">
    <location>
        <begin position="1"/>
        <end position="10"/>
    </location>
</feature>
<dbReference type="Proteomes" id="UP001497516">
    <property type="component" value="Chromosome 8"/>
</dbReference>
<dbReference type="PANTHER" id="PTHR31903:SF6">
    <property type="entry name" value="F12F1.11-RELATED"/>
    <property type="match status" value="1"/>
</dbReference>
<accession>A0AAV2GAQ8</accession>
<dbReference type="PANTHER" id="PTHR31903">
    <property type="entry name" value="F12F1.11-RELATED"/>
    <property type="match status" value="1"/>
</dbReference>
<evidence type="ECO:0000313" key="3">
    <source>
        <dbReference type="Proteomes" id="UP001497516"/>
    </source>
</evidence>
<evidence type="ECO:0000313" key="2">
    <source>
        <dbReference type="EMBL" id="CAL1407257.1"/>
    </source>
</evidence>
<gene>
    <name evidence="2" type="ORF">LTRI10_LOCUS46935</name>
</gene>